<evidence type="ECO:0000256" key="1">
    <source>
        <dbReference type="SAM" id="MobiDB-lite"/>
    </source>
</evidence>
<evidence type="ECO:0000256" key="2">
    <source>
        <dbReference type="SAM" id="SignalP"/>
    </source>
</evidence>
<evidence type="ECO:0000313" key="3">
    <source>
        <dbReference type="EMBL" id="HFC91937.1"/>
    </source>
</evidence>
<accession>A0A7V2SZP7</accession>
<feature type="region of interest" description="Disordered" evidence="1">
    <location>
        <begin position="27"/>
        <end position="46"/>
    </location>
</feature>
<protein>
    <submittedName>
        <fullName evidence="3">Uncharacterized protein</fullName>
    </submittedName>
</protein>
<organism evidence="3">
    <name type="scientific">Leucothrix mucor</name>
    <dbReference type="NCBI Taxonomy" id="45248"/>
    <lineage>
        <taxon>Bacteria</taxon>
        <taxon>Pseudomonadati</taxon>
        <taxon>Pseudomonadota</taxon>
        <taxon>Gammaproteobacteria</taxon>
        <taxon>Thiotrichales</taxon>
        <taxon>Thiotrichaceae</taxon>
        <taxon>Leucothrix</taxon>
    </lineage>
</organism>
<feature type="signal peptide" evidence="2">
    <location>
        <begin position="1"/>
        <end position="23"/>
    </location>
</feature>
<sequence length="72" mass="7943">MTIRFIPTFVLIGLVLLPALAIAEDASGTRNTDVQKNPQHSEKENIYTPGLGEIMTATQMRHSKLWFAGKSS</sequence>
<feature type="chain" id="PRO_5031120539" evidence="2">
    <location>
        <begin position="24"/>
        <end position="72"/>
    </location>
</feature>
<dbReference type="Proteomes" id="UP000885750">
    <property type="component" value="Unassembled WGS sequence"/>
</dbReference>
<gene>
    <name evidence="3" type="ORF">ENJ51_03915</name>
</gene>
<proteinExistence type="predicted"/>
<feature type="non-terminal residue" evidence="3">
    <location>
        <position position="72"/>
    </location>
</feature>
<reference evidence="3" key="1">
    <citation type="journal article" date="2020" name="mSystems">
        <title>Genome- and Community-Level Interaction Insights into Carbon Utilization and Element Cycling Functions of Hydrothermarchaeota in Hydrothermal Sediment.</title>
        <authorList>
            <person name="Zhou Z."/>
            <person name="Liu Y."/>
            <person name="Xu W."/>
            <person name="Pan J."/>
            <person name="Luo Z.H."/>
            <person name="Li M."/>
        </authorList>
    </citation>
    <scope>NUCLEOTIDE SEQUENCE [LARGE SCALE GENOMIC DNA]</scope>
    <source>
        <strain evidence="3">HyVt-493</strain>
    </source>
</reference>
<name>A0A7V2SZP7_LEUMU</name>
<dbReference type="AlphaFoldDB" id="A0A7V2SZP7"/>
<comment type="caution">
    <text evidence="3">The sequence shown here is derived from an EMBL/GenBank/DDBJ whole genome shotgun (WGS) entry which is preliminary data.</text>
</comment>
<feature type="compositionally biased region" description="Polar residues" evidence="1">
    <location>
        <begin position="28"/>
        <end position="38"/>
    </location>
</feature>
<keyword evidence="2" id="KW-0732">Signal</keyword>
<dbReference type="EMBL" id="DRMS01000155">
    <property type="protein sequence ID" value="HFC91937.1"/>
    <property type="molecule type" value="Genomic_DNA"/>
</dbReference>